<dbReference type="EMBL" id="UGMA01000005">
    <property type="protein sequence ID" value="STV15178.1"/>
    <property type="molecule type" value="Genomic_DNA"/>
</dbReference>
<feature type="compositionally biased region" description="Low complexity" evidence="1">
    <location>
        <begin position="90"/>
        <end position="102"/>
    </location>
</feature>
<organism evidence="2 3">
    <name type="scientific">Klebsiella pneumoniae subsp. pneumoniae</name>
    <dbReference type="NCBI Taxonomy" id="72407"/>
    <lineage>
        <taxon>Bacteria</taxon>
        <taxon>Pseudomonadati</taxon>
        <taxon>Pseudomonadota</taxon>
        <taxon>Gammaproteobacteria</taxon>
        <taxon>Enterobacterales</taxon>
        <taxon>Enterobacteriaceae</taxon>
        <taxon>Klebsiella/Raoultella group</taxon>
        <taxon>Klebsiella</taxon>
        <taxon>Klebsiella pneumoniae complex</taxon>
    </lineage>
</organism>
<protein>
    <submittedName>
        <fullName evidence="2">Uncharacterized protein</fullName>
    </submittedName>
</protein>
<proteinExistence type="predicted"/>
<feature type="region of interest" description="Disordered" evidence="1">
    <location>
        <begin position="1"/>
        <end position="126"/>
    </location>
</feature>
<gene>
    <name evidence="2" type="ORF">NCTC9504_06027</name>
</gene>
<feature type="compositionally biased region" description="Gly residues" evidence="1">
    <location>
        <begin position="75"/>
        <end position="89"/>
    </location>
</feature>
<name>A0A378AQY7_KLEPN</name>
<dbReference type="Proteomes" id="UP000254020">
    <property type="component" value="Unassembled WGS sequence"/>
</dbReference>
<evidence type="ECO:0000256" key="1">
    <source>
        <dbReference type="SAM" id="MobiDB-lite"/>
    </source>
</evidence>
<reference evidence="2 3" key="1">
    <citation type="submission" date="2018-06" db="EMBL/GenBank/DDBJ databases">
        <authorList>
            <consortium name="Pathogen Informatics"/>
            <person name="Doyle S."/>
        </authorList>
    </citation>
    <scope>NUCLEOTIDE SEQUENCE [LARGE SCALE GENOMIC DNA]</scope>
    <source>
        <strain evidence="2 3">NCTC9504</strain>
    </source>
</reference>
<evidence type="ECO:0000313" key="2">
    <source>
        <dbReference type="EMBL" id="STV15178.1"/>
    </source>
</evidence>
<evidence type="ECO:0000313" key="3">
    <source>
        <dbReference type="Proteomes" id="UP000254020"/>
    </source>
</evidence>
<dbReference type="AlphaFoldDB" id="A0A378AQY7"/>
<accession>A0A378AQY7</accession>
<sequence>MLQGRLELQPGGGYHQPQRGIGQGHPLDVNKGQQQGARGGKPLFSAQHDARNQRVHRQHAGGEGDTNANQQRPQGGEGQTSGTSAGGAMAGACGTAFSSIGRGSTGSGGLKAGRWFSDDTGAAAVG</sequence>